<organism evidence="2">
    <name type="scientific">marine metagenome</name>
    <dbReference type="NCBI Taxonomy" id="408172"/>
    <lineage>
        <taxon>unclassified sequences</taxon>
        <taxon>metagenomes</taxon>
        <taxon>ecological metagenomes</taxon>
    </lineage>
</organism>
<dbReference type="EMBL" id="UINC01124100">
    <property type="protein sequence ID" value="SVD01013.1"/>
    <property type="molecule type" value="Genomic_DNA"/>
</dbReference>
<sequence>MDIQKQILINTLIYQQVVMTQAVFISWVVFGTA</sequence>
<evidence type="ECO:0000313" key="2">
    <source>
        <dbReference type="EMBL" id="SVD01013.1"/>
    </source>
</evidence>
<accession>A0A382RTL1</accession>
<evidence type="ECO:0000256" key="1">
    <source>
        <dbReference type="SAM" id="Phobius"/>
    </source>
</evidence>
<keyword evidence="1" id="KW-0472">Membrane</keyword>
<keyword evidence="1" id="KW-1133">Transmembrane helix</keyword>
<reference evidence="2" key="1">
    <citation type="submission" date="2018-05" db="EMBL/GenBank/DDBJ databases">
        <authorList>
            <person name="Lanie J.A."/>
            <person name="Ng W.-L."/>
            <person name="Kazmierczak K.M."/>
            <person name="Andrzejewski T.M."/>
            <person name="Davidsen T.M."/>
            <person name="Wayne K.J."/>
            <person name="Tettelin H."/>
            <person name="Glass J.I."/>
            <person name="Rusch D."/>
            <person name="Podicherti R."/>
            <person name="Tsui H.-C.T."/>
            <person name="Winkler M.E."/>
        </authorList>
    </citation>
    <scope>NUCLEOTIDE SEQUENCE</scope>
</reference>
<feature type="transmembrane region" description="Helical" evidence="1">
    <location>
        <begin position="12"/>
        <end position="30"/>
    </location>
</feature>
<proteinExistence type="predicted"/>
<keyword evidence="1" id="KW-0812">Transmembrane</keyword>
<name>A0A382RTL1_9ZZZZ</name>
<gene>
    <name evidence="2" type="ORF">METZ01_LOCUS353867</name>
</gene>
<protein>
    <submittedName>
        <fullName evidence="2">Uncharacterized protein</fullName>
    </submittedName>
</protein>
<dbReference type="AlphaFoldDB" id="A0A382RTL1"/>